<feature type="compositionally biased region" description="Basic residues" evidence="5">
    <location>
        <begin position="378"/>
        <end position="420"/>
    </location>
</feature>
<keyword evidence="4" id="KW-0539">Nucleus</keyword>
<dbReference type="Proteomes" id="UP000256964">
    <property type="component" value="Unassembled WGS sequence"/>
</dbReference>
<feature type="compositionally biased region" description="Basic and acidic residues" evidence="5">
    <location>
        <begin position="344"/>
        <end position="359"/>
    </location>
</feature>
<dbReference type="AlphaFoldDB" id="A0A371DD32"/>
<evidence type="ECO:0000256" key="5">
    <source>
        <dbReference type="SAM" id="MobiDB-lite"/>
    </source>
</evidence>
<dbReference type="STRING" id="139420.A0A371DD32"/>
<dbReference type="PANTHER" id="PTHR31250">
    <property type="entry name" value="IQ DOMAIN-CONTAINING PROTEIN IQM3"/>
    <property type="match status" value="1"/>
</dbReference>
<protein>
    <submittedName>
        <fullName evidence="6">Uncharacterized protein</fullName>
    </submittedName>
</protein>
<keyword evidence="7" id="KW-1185">Reference proteome</keyword>
<feature type="region of interest" description="Disordered" evidence="5">
    <location>
        <begin position="130"/>
        <end position="171"/>
    </location>
</feature>
<evidence type="ECO:0000256" key="2">
    <source>
        <dbReference type="ARBA" id="ARBA00004496"/>
    </source>
</evidence>
<evidence type="ECO:0000313" key="6">
    <source>
        <dbReference type="EMBL" id="RDX50455.1"/>
    </source>
</evidence>
<name>A0A371DD32_9APHY</name>
<organism evidence="6 7">
    <name type="scientific">Lentinus brumalis</name>
    <dbReference type="NCBI Taxonomy" id="2498619"/>
    <lineage>
        <taxon>Eukaryota</taxon>
        <taxon>Fungi</taxon>
        <taxon>Dikarya</taxon>
        <taxon>Basidiomycota</taxon>
        <taxon>Agaricomycotina</taxon>
        <taxon>Agaricomycetes</taxon>
        <taxon>Polyporales</taxon>
        <taxon>Polyporaceae</taxon>
        <taxon>Lentinus</taxon>
    </lineage>
</organism>
<evidence type="ECO:0000256" key="1">
    <source>
        <dbReference type="ARBA" id="ARBA00004123"/>
    </source>
</evidence>
<gene>
    <name evidence="6" type="ORF">OH76DRAFT_1349016</name>
</gene>
<feature type="compositionally biased region" description="Low complexity" evidence="5">
    <location>
        <begin position="153"/>
        <end position="170"/>
    </location>
</feature>
<feature type="region of interest" description="Disordered" evidence="5">
    <location>
        <begin position="301"/>
        <end position="428"/>
    </location>
</feature>
<reference evidence="6 7" key="1">
    <citation type="journal article" date="2018" name="Biotechnol. Biofuels">
        <title>Integrative visual omics of the white-rot fungus Polyporus brumalis exposes the biotechnological potential of its oxidative enzymes for delignifying raw plant biomass.</title>
        <authorList>
            <person name="Miyauchi S."/>
            <person name="Rancon A."/>
            <person name="Drula E."/>
            <person name="Hage H."/>
            <person name="Chaduli D."/>
            <person name="Favel A."/>
            <person name="Grisel S."/>
            <person name="Henrissat B."/>
            <person name="Herpoel-Gimbert I."/>
            <person name="Ruiz-Duenas F.J."/>
            <person name="Chevret D."/>
            <person name="Hainaut M."/>
            <person name="Lin J."/>
            <person name="Wang M."/>
            <person name="Pangilinan J."/>
            <person name="Lipzen A."/>
            <person name="Lesage-Meessen L."/>
            <person name="Navarro D."/>
            <person name="Riley R."/>
            <person name="Grigoriev I.V."/>
            <person name="Zhou S."/>
            <person name="Raouche S."/>
            <person name="Rosso M.N."/>
        </authorList>
    </citation>
    <scope>NUCLEOTIDE SEQUENCE [LARGE SCALE GENOMIC DNA]</scope>
    <source>
        <strain evidence="6 7">BRFM 1820</strain>
    </source>
</reference>
<dbReference type="InterPro" id="IPR044159">
    <property type="entry name" value="IQM"/>
</dbReference>
<keyword evidence="3" id="KW-0963">Cytoplasm</keyword>
<dbReference type="EMBL" id="KZ857399">
    <property type="protein sequence ID" value="RDX50455.1"/>
    <property type="molecule type" value="Genomic_DNA"/>
</dbReference>
<proteinExistence type="predicted"/>
<evidence type="ECO:0000256" key="4">
    <source>
        <dbReference type="ARBA" id="ARBA00023242"/>
    </source>
</evidence>
<dbReference type="GO" id="GO:0005737">
    <property type="term" value="C:cytoplasm"/>
    <property type="evidence" value="ECO:0007669"/>
    <property type="project" value="UniProtKB-SubCell"/>
</dbReference>
<accession>A0A371DD32</accession>
<dbReference type="PANTHER" id="PTHR31250:SF27">
    <property type="entry name" value="IQ DOMAIN-CONTAINING PROTEIN IQM5"/>
    <property type="match status" value="1"/>
</dbReference>
<dbReference type="GO" id="GO:0005634">
    <property type="term" value="C:nucleus"/>
    <property type="evidence" value="ECO:0007669"/>
    <property type="project" value="UniProtKB-SubCell"/>
</dbReference>
<evidence type="ECO:0000313" key="7">
    <source>
        <dbReference type="Proteomes" id="UP000256964"/>
    </source>
</evidence>
<evidence type="ECO:0000256" key="3">
    <source>
        <dbReference type="ARBA" id="ARBA00022490"/>
    </source>
</evidence>
<dbReference type="OrthoDB" id="7344096at2759"/>
<feature type="compositionally biased region" description="Basic residues" evidence="5">
    <location>
        <begin position="307"/>
        <end position="325"/>
    </location>
</feature>
<sequence length="428" mass="48236">MATCDRSCRAKTFLCVDRSWLTTRTLQVDRDAAAEGKNTSRDRWKRAAFLAGRLQDGNDVVGQEGDNVVHSEAARKHLETQHWLELIDGKHRYGSNCLNYLVTIDSDGKLRWARNGQLVDTTAGRWKDAGGGKGIVPFEDPTPGTSALATRHSFAPSSSSSPASSTSSLSGEDEDAAMHYVGLQKESKNPVKRVLQKNFTIRGLLDRLLRKTIKRNTWIYVSDKNFNIFIGIKGRLYTDCQCPQLTRISAQHFRMFISVLEERGVDMSKVEISKAELALWGYVLGILLEAILECSHNRVPASNISKGSRRSRAKLSRKPKKRQQLRRSGSLVHSPTAKGTKIPHGNERSLKGGSIDDGRMATGRRRRRTMLLGSQGRRGMRRLVHPRKRSRRRDRTVNRRRMVNTRRTSSGRRTVKRRPAGKIAQQAE</sequence>
<comment type="subcellular location">
    <subcellularLocation>
        <location evidence="2">Cytoplasm</location>
    </subcellularLocation>
    <subcellularLocation>
        <location evidence="1">Nucleus</location>
    </subcellularLocation>
</comment>